<gene>
    <name evidence="1" type="ORF">CQZ99_09905</name>
</gene>
<accession>A0A2S9EUN5</accession>
<sequence length="63" mass="7019">MTYVIPTAMKCLVCGYTGHTQLRTANTISCPQCFEEFIRKNVPALVPDPDGKPFDPNSQFVNL</sequence>
<name>A0A2S9EUN5_9PSED</name>
<dbReference type="AlphaFoldDB" id="A0A2S9EUN5"/>
<evidence type="ECO:0000313" key="2">
    <source>
        <dbReference type="Proteomes" id="UP000238045"/>
    </source>
</evidence>
<dbReference type="Proteomes" id="UP000238045">
    <property type="component" value="Unassembled WGS sequence"/>
</dbReference>
<reference evidence="1 2" key="1">
    <citation type="submission" date="2017-09" db="EMBL/GenBank/DDBJ databases">
        <title>Genomic, metabolic, and phenotypic characteristics of bacterial isolates from the natural microbiome of the model nematode Caenorhabditis elegans.</title>
        <authorList>
            <person name="Zimmermann J."/>
            <person name="Obeng N."/>
            <person name="Yang W."/>
            <person name="Obeng O."/>
            <person name="Kissoyan K."/>
            <person name="Pees B."/>
            <person name="Dirksen P."/>
            <person name="Hoppner M."/>
            <person name="Franke A."/>
            <person name="Rosenstiel P."/>
            <person name="Leippe M."/>
            <person name="Dierking K."/>
            <person name="Kaleta C."/>
            <person name="Schulenburg H."/>
        </authorList>
    </citation>
    <scope>NUCLEOTIDE SEQUENCE [LARGE SCALE GENOMIC DNA]</scope>
    <source>
        <strain evidence="1 2">MYb117</strain>
    </source>
</reference>
<proteinExistence type="predicted"/>
<dbReference type="EMBL" id="PCQL01000008">
    <property type="protein sequence ID" value="PRC19651.1"/>
    <property type="molecule type" value="Genomic_DNA"/>
</dbReference>
<keyword evidence="2" id="KW-1185">Reference proteome</keyword>
<evidence type="ECO:0000313" key="1">
    <source>
        <dbReference type="EMBL" id="PRC19651.1"/>
    </source>
</evidence>
<protein>
    <submittedName>
        <fullName evidence="1">Uncharacterized protein</fullName>
    </submittedName>
</protein>
<organism evidence="1 2">
    <name type="scientific">Pseudomonas poae</name>
    <dbReference type="NCBI Taxonomy" id="200451"/>
    <lineage>
        <taxon>Bacteria</taxon>
        <taxon>Pseudomonadati</taxon>
        <taxon>Pseudomonadota</taxon>
        <taxon>Gammaproteobacteria</taxon>
        <taxon>Pseudomonadales</taxon>
        <taxon>Pseudomonadaceae</taxon>
        <taxon>Pseudomonas</taxon>
    </lineage>
</organism>
<comment type="caution">
    <text evidence="1">The sequence shown here is derived from an EMBL/GenBank/DDBJ whole genome shotgun (WGS) entry which is preliminary data.</text>
</comment>